<protein>
    <submittedName>
        <fullName evidence="1">Uncharacterized protein</fullName>
    </submittedName>
</protein>
<gene>
    <name evidence="1" type="ORF">B0X71_10660</name>
</gene>
<dbReference type="KEGG" id="pmar:B0X71_10660"/>
<dbReference type="EMBL" id="CP019640">
    <property type="protein sequence ID" value="AQQ53488.1"/>
    <property type="molecule type" value="Genomic_DNA"/>
</dbReference>
<name>A0A1Q2KZ58_9BACL</name>
<accession>A0A1Q2KZ58</accession>
<proteinExistence type="predicted"/>
<dbReference type="AlphaFoldDB" id="A0A1Q2KZ58"/>
<organism evidence="1 2">
    <name type="scientific">Planococcus lenghuensis</name>
    <dbReference type="NCBI Taxonomy" id="2213202"/>
    <lineage>
        <taxon>Bacteria</taxon>
        <taxon>Bacillati</taxon>
        <taxon>Bacillota</taxon>
        <taxon>Bacilli</taxon>
        <taxon>Bacillales</taxon>
        <taxon>Caryophanaceae</taxon>
        <taxon>Planococcus</taxon>
    </lineage>
</organism>
<evidence type="ECO:0000313" key="1">
    <source>
        <dbReference type="EMBL" id="AQQ53488.1"/>
    </source>
</evidence>
<keyword evidence="2" id="KW-1185">Reference proteome</keyword>
<dbReference type="RefSeq" id="WP_077589384.1">
    <property type="nucleotide sequence ID" value="NZ_CP019640.1"/>
</dbReference>
<evidence type="ECO:0000313" key="2">
    <source>
        <dbReference type="Proteomes" id="UP000188184"/>
    </source>
</evidence>
<reference evidence="1 2" key="1">
    <citation type="submission" date="2017-02" db="EMBL/GenBank/DDBJ databases">
        <title>The complete genomic sequence of a novel cold adapted crude oil-degrading bacterium Planococcus qaidamina Y42.</title>
        <authorList>
            <person name="Yang R."/>
        </authorList>
    </citation>
    <scope>NUCLEOTIDE SEQUENCE [LARGE SCALE GENOMIC DNA]</scope>
    <source>
        <strain evidence="1 2">Y42</strain>
    </source>
</reference>
<dbReference type="OrthoDB" id="2909029at2"/>
<dbReference type="Proteomes" id="UP000188184">
    <property type="component" value="Chromosome"/>
</dbReference>
<sequence>MQKIKWRLLFIICCLTVLPVFFVGGTFHYEMALKETLLVESASPNNINHIEVVQKGSSFFFGPSSVQIEYGWMKQVDNSISNDGKTLDASNASVSWKSDHEATIMLYGEEQAPEAVDIKFPGSEKDEVETSVSSGLYTDTGQAPGSLLFKMNYSPKQVNTVEFREVAGDGVRIYIGEKGTALTHYARYQLVGMYTPDNFQISWKDDRNATVEVVRTDDTGTTFIEETIHLTVPSS</sequence>